<organism evidence="6 7">
    <name type="scientific">Halomonas korlensis</name>
    <dbReference type="NCBI Taxonomy" id="463301"/>
    <lineage>
        <taxon>Bacteria</taxon>
        <taxon>Pseudomonadati</taxon>
        <taxon>Pseudomonadota</taxon>
        <taxon>Gammaproteobacteria</taxon>
        <taxon>Oceanospirillales</taxon>
        <taxon>Halomonadaceae</taxon>
        <taxon>Halomonas</taxon>
    </lineage>
</organism>
<dbReference type="RefSeq" id="WP_245784185.1">
    <property type="nucleotide sequence ID" value="NZ_FPBP01000003.1"/>
</dbReference>
<dbReference type="InterPro" id="IPR029058">
    <property type="entry name" value="AB_hydrolase_fold"/>
</dbReference>
<sequence>MAQSESTTLSLRTPRDASGDTGRSGDKRPRPLAPVMATRRDEEPEPDAISDETAPDSPEASPFAIWDQRVHAAIARLTAGISPASILQAYGDWWLHLMLSPGKQSELGYEGQYQLARLAAYLPHAMLEHDGGLCIEPLEQDHRFDHPAWRQWPFNLLHQSFLLNQQWWQDAMTGVPGVTKHNERVVDFITRQLLDIVSPANSPLTNPRVLSKTVDQGGLNLVNGAIHAWEDAARIAAHHPPAGAEQYIPGKTVAITPGKVIYRNQLMELIQYSPATDKVQAEPLLIVPAWIMKYYILDLSPHNSLVRWLVEKGHTVFIISWKNPGKAERDCGLEEYRKLGIMEALEAVESIVPSQRIHAVGYCLGGTLLSMTAAAMARARDDRLATLTLFASITDFAKPGELELFIDESQVHFLEDAMRQQGYLEDWQMKGVFQLLQSEDLIWSRVVSEYLMGERVPTFDLMAWSTDGTRMPYRMHSQYLRHLYLGNELALGRYRVDDHPVRLGDIKLPAFIVATRKDHISPWRSVYRNQQHLDGNITFVLTSGGHNAGVVSEPGHRKRVYQIADKPREAHLTNPETWRAEVPEREGSWWPEWEAWLGEHSTGRIDPPSMGNVDKGYPPLKEAPGGYVLER</sequence>
<evidence type="ECO:0000256" key="2">
    <source>
        <dbReference type="ARBA" id="ARBA00023315"/>
    </source>
</evidence>
<evidence type="ECO:0000313" key="6">
    <source>
        <dbReference type="EMBL" id="SFU52880.1"/>
    </source>
</evidence>
<feature type="compositionally biased region" description="Acidic residues" evidence="3">
    <location>
        <begin position="43"/>
        <end position="54"/>
    </location>
</feature>
<feature type="region of interest" description="Disordered" evidence="3">
    <location>
        <begin position="1"/>
        <end position="60"/>
    </location>
</feature>
<dbReference type="GO" id="GO:0016746">
    <property type="term" value="F:acyltransferase activity"/>
    <property type="evidence" value="ECO:0007669"/>
    <property type="project" value="UniProtKB-KW"/>
</dbReference>
<dbReference type="Pfam" id="PF12551">
    <property type="entry name" value="PHBC_N"/>
    <property type="match status" value="1"/>
</dbReference>
<feature type="domain" description="Poly-beta-hydroxybutyrate polymerase N-terminal" evidence="4">
    <location>
        <begin position="140"/>
        <end position="309"/>
    </location>
</feature>
<name>A0A1I7GWT8_9GAMM</name>
<dbReference type="PANTHER" id="PTHR36837:SF5">
    <property type="entry name" value="POLY-3-HYDROXYBUTYRATE SYNTHASE"/>
    <property type="match status" value="1"/>
</dbReference>
<evidence type="ECO:0000259" key="4">
    <source>
        <dbReference type="Pfam" id="PF07167"/>
    </source>
</evidence>
<keyword evidence="2" id="KW-0012">Acyltransferase</keyword>
<dbReference type="STRING" id="463301.SAMN04487955_103304"/>
<dbReference type="PANTHER" id="PTHR36837">
    <property type="entry name" value="POLY(3-HYDROXYALKANOATE) POLYMERASE SUBUNIT PHAC"/>
    <property type="match status" value="1"/>
</dbReference>
<feature type="compositionally biased region" description="Polar residues" evidence="3">
    <location>
        <begin position="1"/>
        <end position="11"/>
    </location>
</feature>
<dbReference type="EMBL" id="FPBP01000003">
    <property type="protein sequence ID" value="SFU52880.1"/>
    <property type="molecule type" value="Genomic_DNA"/>
</dbReference>
<keyword evidence="7" id="KW-1185">Reference proteome</keyword>
<keyword evidence="1" id="KW-0808">Transferase</keyword>
<dbReference type="Proteomes" id="UP000198693">
    <property type="component" value="Unassembled WGS sequence"/>
</dbReference>
<evidence type="ECO:0000259" key="5">
    <source>
        <dbReference type="Pfam" id="PF12551"/>
    </source>
</evidence>
<evidence type="ECO:0000256" key="1">
    <source>
        <dbReference type="ARBA" id="ARBA00022679"/>
    </source>
</evidence>
<evidence type="ECO:0000256" key="3">
    <source>
        <dbReference type="SAM" id="MobiDB-lite"/>
    </source>
</evidence>
<dbReference type="InterPro" id="IPR010941">
    <property type="entry name" value="PhaC_N"/>
</dbReference>
<feature type="domain" description="Poly-beta-hydroxybutyrate polymerase N-terminal" evidence="5">
    <location>
        <begin position="62"/>
        <end position="103"/>
    </location>
</feature>
<feature type="compositionally biased region" description="Basic and acidic residues" evidence="3">
    <location>
        <begin position="13"/>
        <end position="29"/>
    </location>
</feature>
<reference evidence="7" key="1">
    <citation type="submission" date="2016-10" db="EMBL/GenBank/DDBJ databases">
        <authorList>
            <person name="Varghese N."/>
            <person name="Submissions S."/>
        </authorList>
    </citation>
    <scope>NUCLEOTIDE SEQUENCE [LARGE SCALE GENOMIC DNA]</scope>
    <source>
        <strain evidence="7">CGMCC 1.6981</strain>
    </source>
</reference>
<protein>
    <submittedName>
        <fullName evidence="6">Polyhydroxyalkanoate synthase</fullName>
    </submittedName>
</protein>
<gene>
    <name evidence="6" type="ORF">SAMN04487955_103304</name>
</gene>
<dbReference type="Pfam" id="PF07167">
    <property type="entry name" value="PhaC_N"/>
    <property type="match status" value="1"/>
</dbReference>
<dbReference type="InterPro" id="IPR051321">
    <property type="entry name" value="PHA/PHB_synthase"/>
</dbReference>
<evidence type="ECO:0000313" key="7">
    <source>
        <dbReference type="Proteomes" id="UP000198693"/>
    </source>
</evidence>
<accession>A0A1I7GWT8</accession>
<feature type="region of interest" description="Disordered" evidence="3">
    <location>
        <begin position="604"/>
        <end position="631"/>
    </location>
</feature>
<dbReference type="SUPFAM" id="SSF53474">
    <property type="entry name" value="alpha/beta-Hydrolases"/>
    <property type="match status" value="1"/>
</dbReference>
<dbReference type="AlphaFoldDB" id="A0A1I7GWT8"/>
<dbReference type="GO" id="GO:0042619">
    <property type="term" value="P:poly-hydroxybutyrate biosynthetic process"/>
    <property type="evidence" value="ECO:0007669"/>
    <property type="project" value="InterPro"/>
</dbReference>
<dbReference type="Gene3D" id="3.40.50.1820">
    <property type="entry name" value="alpha/beta hydrolase"/>
    <property type="match status" value="1"/>
</dbReference>
<dbReference type="InterPro" id="IPR022211">
    <property type="entry name" value="PHBC_N"/>
</dbReference>
<proteinExistence type="predicted"/>